<evidence type="ECO:0000313" key="3">
    <source>
        <dbReference type="EMBL" id="MDR7267797.1"/>
    </source>
</evidence>
<feature type="signal peptide" evidence="1">
    <location>
        <begin position="1"/>
        <end position="33"/>
    </location>
</feature>
<dbReference type="NCBIfam" id="TIGR02595">
    <property type="entry name" value="PEP_CTERM"/>
    <property type="match status" value="1"/>
</dbReference>
<dbReference type="Proteomes" id="UP001180453">
    <property type="component" value="Unassembled WGS sequence"/>
</dbReference>
<feature type="domain" description="Ice-binding protein C-terminal" evidence="2">
    <location>
        <begin position="197"/>
        <end position="219"/>
    </location>
</feature>
<accession>A0ABU1YG26</accession>
<keyword evidence="1" id="KW-0732">Signal</keyword>
<dbReference type="EMBL" id="JAVDXU010000001">
    <property type="protein sequence ID" value="MDR7267797.1"/>
    <property type="molecule type" value="Genomic_DNA"/>
</dbReference>
<feature type="chain" id="PRO_5047533251" description="Ice-binding protein C-terminal domain-containing protein" evidence="1">
    <location>
        <begin position="34"/>
        <end position="224"/>
    </location>
</feature>
<organism evidence="3 4">
    <name type="scientific">Roseateles saccharophilus</name>
    <name type="common">Pseudomonas saccharophila</name>
    <dbReference type="NCBI Taxonomy" id="304"/>
    <lineage>
        <taxon>Bacteria</taxon>
        <taxon>Pseudomonadati</taxon>
        <taxon>Pseudomonadota</taxon>
        <taxon>Betaproteobacteria</taxon>
        <taxon>Burkholderiales</taxon>
        <taxon>Sphaerotilaceae</taxon>
        <taxon>Roseateles</taxon>
    </lineage>
</organism>
<evidence type="ECO:0000256" key="1">
    <source>
        <dbReference type="SAM" id="SignalP"/>
    </source>
</evidence>
<dbReference type="Pfam" id="PF07589">
    <property type="entry name" value="PEP-CTERM"/>
    <property type="match status" value="1"/>
</dbReference>
<evidence type="ECO:0000313" key="4">
    <source>
        <dbReference type="Proteomes" id="UP001180453"/>
    </source>
</evidence>
<protein>
    <recommendedName>
        <fullName evidence="2">Ice-binding protein C-terminal domain-containing protein</fullName>
    </recommendedName>
</protein>
<evidence type="ECO:0000259" key="2">
    <source>
        <dbReference type="Pfam" id="PF07589"/>
    </source>
</evidence>
<proteinExistence type="predicted"/>
<sequence>MHFVSLGRISASRALACASLALMAAAAPTSVNAAPVLFNTDPFAGSTALATPGRQVFSGQERTLPSFAVGQDSFVFDLGAFSAYAVSALHFLNAPSSAIPGSGFNVIVLQDIDNDANPATPFGAGNAANLIASRISTDGAGFFIYKNSVLDVNRLVFSTNLNDASADLSVLARIVSPTGQAAIDTLPRFTADNFVATVPEPSSVALIGAGLVGVAGLRKRQIKA</sequence>
<name>A0ABU1YG26_ROSSA</name>
<keyword evidence="4" id="KW-1185">Reference proteome</keyword>
<dbReference type="InterPro" id="IPR013424">
    <property type="entry name" value="Ice-binding_C"/>
</dbReference>
<gene>
    <name evidence="3" type="ORF">J2X20_000426</name>
</gene>
<dbReference type="RefSeq" id="WP_310260203.1">
    <property type="nucleotide sequence ID" value="NZ_JAVDXU010000001.1"/>
</dbReference>
<reference evidence="3 4" key="1">
    <citation type="submission" date="2023-07" db="EMBL/GenBank/DDBJ databases">
        <title>Sorghum-associated microbial communities from plants grown in Nebraska, USA.</title>
        <authorList>
            <person name="Schachtman D."/>
        </authorList>
    </citation>
    <scope>NUCLEOTIDE SEQUENCE [LARGE SCALE GENOMIC DNA]</scope>
    <source>
        <strain evidence="3 4">BE314</strain>
    </source>
</reference>
<comment type="caution">
    <text evidence="3">The sequence shown here is derived from an EMBL/GenBank/DDBJ whole genome shotgun (WGS) entry which is preliminary data.</text>
</comment>